<keyword evidence="4 14" id="KW-0349">Heme</keyword>
<feature type="binding site" description="axial binding residue" evidence="17">
    <location>
        <position position="75"/>
    </location>
    <ligand>
        <name>heme c</name>
        <dbReference type="ChEBI" id="CHEBI:61717"/>
        <label>1</label>
    </ligand>
    <ligandPart>
        <name>Fe</name>
        <dbReference type="ChEBI" id="CHEBI:18248"/>
    </ligandPart>
</feature>
<comment type="catalytic activity">
    <reaction evidence="12 14">
        <text>L-cysteinyl-[SoxY protein] + thiosulfate + 2 Fe(III)-[cytochrome c] = S-sulfosulfanyl-L-cysteinyl-[SoxY protein] + 2 Fe(II)-[cytochrome c] + 2 H(+)</text>
        <dbReference type="Rhea" id="RHEA:56720"/>
        <dbReference type="Rhea" id="RHEA-COMP:10350"/>
        <dbReference type="Rhea" id="RHEA-COMP:14328"/>
        <dbReference type="Rhea" id="RHEA-COMP:14399"/>
        <dbReference type="Rhea" id="RHEA-COMP:14691"/>
        <dbReference type="ChEBI" id="CHEBI:15378"/>
        <dbReference type="ChEBI" id="CHEBI:29033"/>
        <dbReference type="ChEBI" id="CHEBI:29034"/>
        <dbReference type="ChEBI" id="CHEBI:29950"/>
        <dbReference type="ChEBI" id="CHEBI:33542"/>
        <dbReference type="ChEBI" id="CHEBI:139321"/>
        <dbReference type="EC" id="2.8.5.2"/>
    </reaction>
</comment>
<feature type="binding site" description="axial binding residue" evidence="17">
    <location>
        <position position="217"/>
    </location>
    <ligand>
        <name>heme c</name>
        <dbReference type="ChEBI" id="CHEBI:61717"/>
        <label>2</label>
    </ligand>
    <ligandPart>
        <name>Fe</name>
        <dbReference type="ChEBI" id="CHEBI:18248"/>
    </ligandPart>
</feature>
<dbReference type="GO" id="GO:0020037">
    <property type="term" value="F:heme binding"/>
    <property type="evidence" value="ECO:0007669"/>
    <property type="project" value="InterPro"/>
</dbReference>
<evidence type="ECO:0000256" key="3">
    <source>
        <dbReference type="ARBA" id="ARBA00022448"/>
    </source>
</evidence>
<evidence type="ECO:0000256" key="16">
    <source>
        <dbReference type="PIRSR" id="PIRSR038455-2"/>
    </source>
</evidence>
<feature type="binding site" description="covalent" evidence="16">
    <location>
        <position position="172"/>
    </location>
    <ligand>
        <name>heme c</name>
        <dbReference type="ChEBI" id="CHEBI:61717"/>
        <label>2</label>
    </ligand>
</feature>
<dbReference type="EMBL" id="CP049811">
    <property type="protein sequence ID" value="QIK39732.1"/>
    <property type="molecule type" value="Genomic_DNA"/>
</dbReference>
<keyword evidence="3 14" id="KW-0813">Transport</keyword>
<comment type="similarity">
    <text evidence="11 14">Belongs to the SoxA family.</text>
</comment>
<evidence type="ECO:0000256" key="14">
    <source>
        <dbReference type="PIRNR" id="PIRNR038455"/>
    </source>
</evidence>
<feature type="binding site" description="covalent" evidence="16">
    <location>
        <position position="175"/>
    </location>
    <ligand>
        <name>heme c</name>
        <dbReference type="ChEBI" id="CHEBI:61717"/>
        <label>2</label>
    </ligand>
</feature>
<dbReference type="EC" id="2.8.5.2" evidence="14"/>
<dbReference type="GO" id="GO:0042597">
    <property type="term" value="C:periplasmic space"/>
    <property type="evidence" value="ECO:0007669"/>
    <property type="project" value="UniProtKB-SubCell"/>
</dbReference>
<dbReference type="GO" id="GO:0016669">
    <property type="term" value="F:oxidoreductase activity, acting on a sulfur group of donors, cytochrome as acceptor"/>
    <property type="evidence" value="ECO:0007669"/>
    <property type="project" value="InterPro"/>
</dbReference>
<dbReference type="KEGG" id="mon:G8E03_02490"/>
<keyword evidence="6 14" id="KW-0479">Metal-binding</keyword>
<protein>
    <recommendedName>
        <fullName evidence="14">SoxAX cytochrome complex subunit A</fullName>
        <ecNumber evidence="14">2.8.5.2</ecNumber>
    </recommendedName>
    <alternativeName>
        <fullName evidence="14">Protein SoxA</fullName>
    </alternativeName>
    <alternativeName>
        <fullName evidence="14">Sulfur oxidizing protein A</fullName>
    </alternativeName>
    <alternativeName>
        <fullName evidence="14">Thiosulfate-oxidizing multienzyme system protein SoxA</fullName>
    </alternativeName>
</protein>
<comment type="cofactor">
    <cofactor evidence="16">
        <name>heme</name>
        <dbReference type="ChEBI" id="CHEBI:30413"/>
    </cofactor>
    <text evidence="16">Binds 2 heme groups per subunit.</text>
</comment>
<dbReference type="SUPFAM" id="SSF46626">
    <property type="entry name" value="Cytochrome c"/>
    <property type="match status" value="2"/>
</dbReference>
<feature type="domain" description="Cytochrome c" evidence="19">
    <location>
        <begin position="53"/>
        <end position="142"/>
    </location>
</feature>
<evidence type="ECO:0000256" key="4">
    <source>
        <dbReference type="ARBA" id="ARBA00022617"/>
    </source>
</evidence>
<sequence>MKHLAAILFLLAAPVVAQTSEQPISGYAFMEPATQELQDDDFLNPAFFLVAEGMEIWNRAWPGASGEARSCRSCHGDPKDSMAGVAARYPTADPDGAGVINLEGMLNREIETRLGGEALAYESQELLALTALVGYQSRGLAMSIDASAQVQGWADRGEEIYTTRHGQLNLSCQNCHVDHSGEKLRGDTISQGHINAFPIFRLIWDEVGSRHRMFTWCMESIRAEPFAAGSDEYLALETYLALRGEGLLIEAPGVRR</sequence>
<evidence type="ECO:0000256" key="17">
    <source>
        <dbReference type="PIRSR" id="PIRSR038455-3"/>
    </source>
</evidence>
<reference evidence="20 21" key="1">
    <citation type="submission" date="2020-03" db="EMBL/GenBank/DDBJ databases">
        <title>Complete genome sequence of Monaibacterium sp. ALG8 with diverse plasmids.</title>
        <authorList>
            <person name="Sun C."/>
        </authorList>
    </citation>
    <scope>NUCLEOTIDE SEQUENCE [LARGE SCALE GENOMIC DNA]</scope>
    <source>
        <strain evidence="20 21">ALG8</strain>
    </source>
</reference>
<evidence type="ECO:0000256" key="7">
    <source>
        <dbReference type="ARBA" id="ARBA00022729"/>
    </source>
</evidence>
<dbReference type="RefSeq" id="WP_166188323.1">
    <property type="nucleotide sequence ID" value="NZ_CP049811.1"/>
</dbReference>
<dbReference type="GO" id="GO:0070069">
    <property type="term" value="C:cytochrome complex"/>
    <property type="evidence" value="ECO:0007669"/>
    <property type="project" value="InterPro"/>
</dbReference>
<evidence type="ECO:0000256" key="11">
    <source>
        <dbReference type="ARBA" id="ARBA00025746"/>
    </source>
</evidence>
<evidence type="ECO:0000256" key="13">
    <source>
        <dbReference type="ARBA" id="ARBA00048423"/>
    </source>
</evidence>
<keyword evidence="8 14" id="KW-0574">Periplasm</keyword>
<comment type="catalytic activity">
    <reaction evidence="13 14">
        <text>S-sulfanyl-L-cysteinyl-[SoxY protein] + thiosulfate + 2 Fe(III)-[cytochrome c] = S-(2-sulfodisulfanyl)-L-cysteinyl-[SoxY protein] + 2 Fe(II)-[cytochrome c] + 2 H(+)</text>
        <dbReference type="Rhea" id="RHEA:51224"/>
        <dbReference type="Rhea" id="RHEA-COMP:10350"/>
        <dbReference type="Rhea" id="RHEA-COMP:14399"/>
        <dbReference type="Rhea" id="RHEA-COMP:14689"/>
        <dbReference type="Rhea" id="RHEA-COMP:14690"/>
        <dbReference type="ChEBI" id="CHEBI:15378"/>
        <dbReference type="ChEBI" id="CHEBI:29033"/>
        <dbReference type="ChEBI" id="CHEBI:29034"/>
        <dbReference type="ChEBI" id="CHEBI:33542"/>
        <dbReference type="ChEBI" id="CHEBI:61963"/>
        <dbReference type="ChEBI" id="CHEBI:140664"/>
        <dbReference type="EC" id="2.8.5.2"/>
    </reaction>
</comment>
<keyword evidence="5 14" id="KW-0808">Transferase</keyword>
<feature type="binding site" description="covalent" evidence="16">
    <location>
        <position position="71"/>
    </location>
    <ligand>
        <name>heme c</name>
        <dbReference type="ChEBI" id="CHEBI:61717"/>
        <label>1</label>
    </ligand>
</feature>
<dbReference type="GO" id="GO:0019417">
    <property type="term" value="P:sulfur oxidation"/>
    <property type="evidence" value="ECO:0007669"/>
    <property type="project" value="InterPro"/>
</dbReference>
<evidence type="ECO:0000256" key="8">
    <source>
        <dbReference type="ARBA" id="ARBA00022764"/>
    </source>
</evidence>
<comment type="subcellular location">
    <subcellularLocation>
        <location evidence="1 14">Periplasm</location>
    </subcellularLocation>
</comment>
<feature type="chain" id="PRO_5026185321" description="SoxAX cytochrome complex subunit A" evidence="18">
    <location>
        <begin position="18"/>
        <end position="256"/>
    </location>
</feature>
<dbReference type="InterPro" id="IPR025710">
    <property type="entry name" value="SoxA"/>
</dbReference>
<dbReference type="InterPro" id="IPR036909">
    <property type="entry name" value="Cyt_c-like_dom_sf"/>
</dbReference>
<feature type="signal peptide" evidence="18">
    <location>
        <begin position="1"/>
        <end position="17"/>
    </location>
</feature>
<dbReference type="GO" id="GO:0016740">
    <property type="term" value="F:transferase activity"/>
    <property type="evidence" value="ECO:0007669"/>
    <property type="project" value="UniProtKB-KW"/>
</dbReference>
<evidence type="ECO:0000256" key="12">
    <source>
        <dbReference type="ARBA" id="ARBA00048077"/>
    </source>
</evidence>
<evidence type="ECO:0000313" key="21">
    <source>
        <dbReference type="Proteomes" id="UP000500791"/>
    </source>
</evidence>
<keyword evidence="10 14" id="KW-0408">Iron</keyword>
<dbReference type="Pfam" id="PF21342">
    <property type="entry name" value="SoxA-TsdA_cyt-c"/>
    <property type="match status" value="2"/>
</dbReference>
<proteinExistence type="inferred from homology"/>
<dbReference type="GO" id="GO:0009055">
    <property type="term" value="F:electron transfer activity"/>
    <property type="evidence" value="ECO:0007669"/>
    <property type="project" value="InterPro"/>
</dbReference>
<evidence type="ECO:0000256" key="9">
    <source>
        <dbReference type="ARBA" id="ARBA00022982"/>
    </source>
</evidence>
<feature type="binding site" description="covalent" evidence="16">
    <location>
        <position position="74"/>
    </location>
    <ligand>
        <name>heme c</name>
        <dbReference type="ChEBI" id="CHEBI:61717"/>
        <label>1</label>
    </ligand>
</feature>
<evidence type="ECO:0000256" key="2">
    <source>
        <dbReference type="ARBA" id="ARBA00011530"/>
    </source>
</evidence>
<evidence type="ECO:0000259" key="19">
    <source>
        <dbReference type="Pfam" id="PF21342"/>
    </source>
</evidence>
<dbReference type="PIRSF" id="PIRSF038455">
    <property type="entry name" value="SoxA"/>
    <property type="match status" value="1"/>
</dbReference>
<dbReference type="InterPro" id="IPR009056">
    <property type="entry name" value="Cyt_c-like_dom"/>
</dbReference>
<evidence type="ECO:0000256" key="10">
    <source>
        <dbReference type="ARBA" id="ARBA00023004"/>
    </source>
</evidence>
<evidence type="ECO:0000256" key="18">
    <source>
        <dbReference type="SAM" id="SignalP"/>
    </source>
</evidence>
<accession>A0A6G7VIG6</accession>
<comment type="subunit">
    <text evidence="2 14">Heterodimer of SoxA and SoxX.</text>
</comment>
<evidence type="ECO:0000256" key="5">
    <source>
        <dbReference type="ARBA" id="ARBA00022679"/>
    </source>
</evidence>
<dbReference type="AlphaFoldDB" id="A0A6G7VIG6"/>
<dbReference type="GO" id="GO:0046872">
    <property type="term" value="F:metal ion binding"/>
    <property type="evidence" value="ECO:0007669"/>
    <property type="project" value="UniProtKB-KW"/>
</dbReference>
<evidence type="ECO:0000313" key="20">
    <source>
        <dbReference type="EMBL" id="QIK39732.1"/>
    </source>
</evidence>
<dbReference type="NCBIfam" id="TIGR04484">
    <property type="entry name" value="thiosulf_SoxA"/>
    <property type="match status" value="1"/>
</dbReference>
<name>A0A6G7VIG6_9RHOB</name>
<feature type="active site" description="Cysteine persulfide intermediate" evidence="15">
    <location>
        <position position="217"/>
    </location>
</feature>
<dbReference type="Proteomes" id="UP000500791">
    <property type="component" value="Chromosome"/>
</dbReference>
<dbReference type="Gene3D" id="1.10.760.10">
    <property type="entry name" value="Cytochrome c-like domain"/>
    <property type="match status" value="2"/>
</dbReference>
<feature type="binding site" description="axial binding residue" evidence="17">
    <location>
        <position position="176"/>
    </location>
    <ligand>
        <name>heme c</name>
        <dbReference type="ChEBI" id="CHEBI:61717"/>
        <label>2</label>
    </ligand>
    <ligandPart>
        <name>Fe</name>
        <dbReference type="ChEBI" id="CHEBI:18248"/>
    </ligandPart>
</feature>
<organism evidence="20 21">
    <name type="scientific">Pontivivens nitratireducens</name>
    <dbReference type="NCBI Taxonomy" id="2758038"/>
    <lineage>
        <taxon>Bacteria</taxon>
        <taxon>Pseudomonadati</taxon>
        <taxon>Pseudomonadota</taxon>
        <taxon>Alphaproteobacteria</taxon>
        <taxon>Rhodobacterales</taxon>
        <taxon>Paracoccaceae</taxon>
        <taxon>Pontivivens</taxon>
    </lineage>
</organism>
<keyword evidence="21" id="KW-1185">Reference proteome</keyword>
<evidence type="ECO:0000256" key="1">
    <source>
        <dbReference type="ARBA" id="ARBA00004418"/>
    </source>
</evidence>
<evidence type="ECO:0000256" key="15">
    <source>
        <dbReference type="PIRSR" id="PIRSR038455-1"/>
    </source>
</evidence>
<gene>
    <name evidence="20" type="primary">soxA</name>
    <name evidence="20" type="ORF">G8E03_02490</name>
</gene>
<keyword evidence="7 18" id="KW-0732">Signal</keyword>
<keyword evidence="9 14" id="KW-0249">Electron transport</keyword>
<evidence type="ECO:0000256" key="6">
    <source>
        <dbReference type="ARBA" id="ARBA00022723"/>
    </source>
</evidence>
<feature type="domain" description="Cytochrome c" evidence="19">
    <location>
        <begin position="156"/>
        <end position="247"/>
    </location>
</feature>